<evidence type="ECO:0000313" key="1">
    <source>
        <dbReference type="EMBL" id="MFD2312540.1"/>
    </source>
</evidence>
<sequence>MTPTYEYLHFIERLENTTFGKKNNRPILLEDVSEFIDFYFHASKDEKSTITSLIQGKIGLTLISYSGEMSAMAIDTNEERWLEKALMLHIIEGFKFDYRENIRRLVFINHAANRIGVELFPLAKNLFNFASNDVEKRLLEFFDRPQELNSLNIYGMQEVKVKNKTKFKPTT</sequence>
<dbReference type="RefSeq" id="WP_265723652.1">
    <property type="nucleotide sequence ID" value="NZ_JAPIVK010000069.1"/>
</dbReference>
<comment type="caution">
    <text evidence="1">The sequence shown here is derived from an EMBL/GenBank/DDBJ whole genome shotgun (WGS) entry which is preliminary data.</text>
</comment>
<organism evidence="1 2">
    <name type="scientific">Microbulbifer halophilus</name>
    <dbReference type="NCBI Taxonomy" id="453963"/>
    <lineage>
        <taxon>Bacteria</taxon>
        <taxon>Pseudomonadati</taxon>
        <taxon>Pseudomonadota</taxon>
        <taxon>Gammaproteobacteria</taxon>
        <taxon>Cellvibrionales</taxon>
        <taxon>Microbulbiferaceae</taxon>
        <taxon>Microbulbifer</taxon>
    </lineage>
</organism>
<reference evidence="2" key="1">
    <citation type="journal article" date="2019" name="Int. J. Syst. Evol. Microbiol.">
        <title>The Global Catalogue of Microorganisms (GCM) 10K type strain sequencing project: providing services to taxonomists for standard genome sequencing and annotation.</title>
        <authorList>
            <consortium name="The Broad Institute Genomics Platform"/>
            <consortium name="The Broad Institute Genome Sequencing Center for Infectious Disease"/>
            <person name="Wu L."/>
            <person name="Ma J."/>
        </authorList>
    </citation>
    <scope>NUCLEOTIDE SEQUENCE [LARGE SCALE GENOMIC DNA]</scope>
    <source>
        <strain evidence="2">KCTC 12848</strain>
    </source>
</reference>
<name>A0ABW5EIV7_9GAMM</name>
<protein>
    <submittedName>
        <fullName evidence="1">Uncharacterized protein</fullName>
    </submittedName>
</protein>
<evidence type="ECO:0000313" key="2">
    <source>
        <dbReference type="Proteomes" id="UP001597425"/>
    </source>
</evidence>
<gene>
    <name evidence="1" type="ORF">ACFSKX_19150</name>
</gene>
<dbReference type="Proteomes" id="UP001597425">
    <property type="component" value="Unassembled WGS sequence"/>
</dbReference>
<accession>A0ABW5EIV7</accession>
<keyword evidence="2" id="KW-1185">Reference proteome</keyword>
<dbReference type="EMBL" id="JBHUJD010000053">
    <property type="protein sequence ID" value="MFD2312540.1"/>
    <property type="molecule type" value="Genomic_DNA"/>
</dbReference>
<proteinExistence type="predicted"/>